<dbReference type="AlphaFoldDB" id="A0A5J4JKP5"/>
<dbReference type="Proteomes" id="UP000391919">
    <property type="component" value="Unassembled WGS sequence"/>
</dbReference>
<evidence type="ECO:0000313" key="3">
    <source>
        <dbReference type="Proteomes" id="UP000391919"/>
    </source>
</evidence>
<feature type="region of interest" description="Disordered" evidence="1">
    <location>
        <begin position="1"/>
        <end position="22"/>
    </location>
</feature>
<sequence length="58" mass="6396">MIANLRNPGGKSETPRAEVSGEETRDVYEIRVNIAIIKNFVIKGVSFGQFGTTPFRLA</sequence>
<evidence type="ECO:0000313" key="2">
    <source>
        <dbReference type="EMBL" id="GER71799.1"/>
    </source>
</evidence>
<reference evidence="2 3" key="1">
    <citation type="submission" date="2019-09" db="EMBL/GenBank/DDBJ databases">
        <title>Draft genome sequence of Bacillus sp. JC-7.</title>
        <authorList>
            <person name="Tanaka N."/>
            <person name="Shiwa Y."/>
            <person name="Fujita N."/>
            <person name="Tanasupawat S."/>
        </authorList>
    </citation>
    <scope>NUCLEOTIDE SEQUENCE [LARGE SCALE GENOMIC DNA]</scope>
    <source>
        <strain evidence="2 3">JC-7</strain>
    </source>
</reference>
<dbReference type="EMBL" id="BKZQ01000071">
    <property type="protein sequence ID" value="GER71799.1"/>
    <property type="molecule type" value="Genomic_DNA"/>
</dbReference>
<gene>
    <name evidence="2" type="ORF">BpJC7_31020</name>
</gene>
<protein>
    <submittedName>
        <fullName evidence="2">Uncharacterized protein</fullName>
    </submittedName>
</protein>
<accession>A0A5J4JKP5</accession>
<evidence type="ECO:0000256" key="1">
    <source>
        <dbReference type="SAM" id="MobiDB-lite"/>
    </source>
</evidence>
<proteinExistence type="predicted"/>
<organism evidence="2 3">
    <name type="scientific">Weizmannia acidilactici</name>
    <dbReference type="NCBI Taxonomy" id="2607726"/>
    <lineage>
        <taxon>Bacteria</taxon>
        <taxon>Bacillati</taxon>
        <taxon>Bacillota</taxon>
        <taxon>Bacilli</taxon>
        <taxon>Bacillales</taxon>
        <taxon>Bacillaceae</taxon>
        <taxon>Heyndrickxia</taxon>
    </lineage>
</organism>
<comment type="caution">
    <text evidence="2">The sequence shown here is derived from an EMBL/GenBank/DDBJ whole genome shotgun (WGS) entry which is preliminary data.</text>
</comment>
<name>A0A5J4JKP5_9BACI</name>
<keyword evidence="3" id="KW-1185">Reference proteome</keyword>